<dbReference type="InterPro" id="IPR022023">
    <property type="entry name" value="U1snRNP70_N"/>
</dbReference>
<dbReference type="EMBL" id="CAICTM010000262">
    <property type="protein sequence ID" value="CAB9506334.1"/>
    <property type="molecule type" value="Genomic_DNA"/>
</dbReference>
<feature type="compositionally biased region" description="Pro residues" evidence="6">
    <location>
        <begin position="247"/>
        <end position="267"/>
    </location>
</feature>
<evidence type="ECO:0000256" key="4">
    <source>
        <dbReference type="ARBA" id="ARBA00023274"/>
    </source>
</evidence>
<dbReference type="GO" id="GO:0005685">
    <property type="term" value="C:U1 snRNP"/>
    <property type="evidence" value="ECO:0007669"/>
    <property type="project" value="TreeGrafter"/>
</dbReference>
<feature type="region of interest" description="Disordered" evidence="6">
    <location>
        <begin position="212"/>
        <end position="358"/>
    </location>
</feature>
<feature type="compositionally biased region" description="Gly residues" evidence="6">
    <location>
        <begin position="309"/>
        <end position="325"/>
    </location>
</feature>
<protein>
    <submittedName>
        <fullName evidence="8">U12 small nuclear ribonucleoprotein 35 kDa protein</fullName>
    </submittedName>
</protein>
<proteinExistence type="predicted"/>
<dbReference type="PANTHER" id="PTHR13952:SF5">
    <property type="entry name" value="U1 SMALL NUCLEAR RIBONUCLEOPROTEIN 70 KDA"/>
    <property type="match status" value="1"/>
</dbReference>
<dbReference type="InterPro" id="IPR051183">
    <property type="entry name" value="U1_U11-U12_snRNP_70-35kDa"/>
</dbReference>
<accession>A0A9N8DPK1</accession>
<evidence type="ECO:0000256" key="5">
    <source>
        <dbReference type="PROSITE-ProRule" id="PRU00176"/>
    </source>
</evidence>
<dbReference type="OrthoDB" id="272703at2759"/>
<gene>
    <name evidence="8" type="ORF">SEMRO_263_G102290.1</name>
</gene>
<evidence type="ECO:0000256" key="1">
    <source>
        <dbReference type="ARBA" id="ARBA00004123"/>
    </source>
</evidence>
<dbReference type="InterPro" id="IPR035979">
    <property type="entry name" value="RBD_domain_sf"/>
</dbReference>
<feature type="compositionally biased region" description="Basic and acidic residues" evidence="6">
    <location>
        <begin position="83"/>
        <end position="108"/>
    </location>
</feature>
<evidence type="ECO:0000256" key="2">
    <source>
        <dbReference type="ARBA" id="ARBA00022884"/>
    </source>
</evidence>
<dbReference type="AlphaFoldDB" id="A0A9N8DPK1"/>
<keyword evidence="9" id="KW-1185">Reference proteome</keyword>
<dbReference type="GO" id="GO:0003729">
    <property type="term" value="F:mRNA binding"/>
    <property type="evidence" value="ECO:0007669"/>
    <property type="project" value="TreeGrafter"/>
</dbReference>
<dbReference type="InterPro" id="IPR034143">
    <property type="entry name" value="snRNP70_RRM"/>
</dbReference>
<evidence type="ECO:0000313" key="8">
    <source>
        <dbReference type="EMBL" id="CAB9506334.1"/>
    </source>
</evidence>
<dbReference type="InterPro" id="IPR012677">
    <property type="entry name" value="Nucleotide-bd_a/b_plait_sf"/>
</dbReference>
<dbReference type="GO" id="GO:0030619">
    <property type="term" value="F:U1 snRNA binding"/>
    <property type="evidence" value="ECO:0007669"/>
    <property type="project" value="InterPro"/>
</dbReference>
<reference evidence="8" key="1">
    <citation type="submission" date="2020-06" db="EMBL/GenBank/DDBJ databases">
        <authorList>
            <consortium name="Plant Systems Biology data submission"/>
        </authorList>
    </citation>
    <scope>NUCLEOTIDE SEQUENCE</scope>
    <source>
        <strain evidence="8">D6</strain>
    </source>
</reference>
<evidence type="ECO:0000256" key="6">
    <source>
        <dbReference type="SAM" id="MobiDB-lite"/>
    </source>
</evidence>
<name>A0A9N8DPK1_9STRA</name>
<dbReference type="InterPro" id="IPR000504">
    <property type="entry name" value="RRM_dom"/>
</dbReference>
<evidence type="ECO:0000259" key="7">
    <source>
        <dbReference type="PROSITE" id="PS50102"/>
    </source>
</evidence>
<dbReference type="FunFam" id="3.30.70.330:FF:000132">
    <property type="entry name" value="Small nuclear ribonucleoprotein U11/U12 subunit 35"/>
    <property type="match status" value="1"/>
</dbReference>
<evidence type="ECO:0000313" key="9">
    <source>
        <dbReference type="Proteomes" id="UP001153069"/>
    </source>
</evidence>
<dbReference type="CDD" id="cd12236">
    <property type="entry name" value="RRM_snRNP70"/>
    <property type="match status" value="1"/>
</dbReference>
<feature type="domain" description="RRM" evidence="7">
    <location>
        <begin position="121"/>
        <end position="198"/>
    </location>
</feature>
<evidence type="ECO:0000256" key="3">
    <source>
        <dbReference type="ARBA" id="ARBA00023242"/>
    </source>
</evidence>
<feature type="region of interest" description="Disordered" evidence="6">
    <location>
        <begin position="62"/>
        <end position="108"/>
    </location>
</feature>
<dbReference type="PANTHER" id="PTHR13952">
    <property type="entry name" value="U1 SMALL NUCLEAR RIBONUCLEOPROTEIN 70 KD"/>
    <property type="match status" value="1"/>
</dbReference>
<comment type="caution">
    <text evidence="8">The sequence shown here is derived from an EMBL/GenBank/DDBJ whole genome shotgun (WGS) entry which is preliminary data.</text>
</comment>
<keyword evidence="2 5" id="KW-0694">RNA-binding</keyword>
<dbReference type="Gene3D" id="3.30.70.330">
    <property type="match status" value="1"/>
</dbReference>
<comment type="subcellular location">
    <subcellularLocation>
        <location evidence="1">Nucleus</location>
    </subcellularLocation>
</comment>
<keyword evidence="4 8" id="KW-0687">Ribonucleoprotein</keyword>
<dbReference type="Proteomes" id="UP001153069">
    <property type="component" value="Unassembled WGS sequence"/>
</dbReference>
<dbReference type="GO" id="GO:0071004">
    <property type="term" value="C:U2-type prespliceosome"/>
    <property type="evidence" value="ECO:0007669"/>
    <property type="project" value="TreeGrafter"/>
</dbReference>
<dbReference type="PROSITE" id="PS50102">
    <property type="entry name" value="RRM"/>
    <property type="match status" value="1"/>
</dbReference>
<dbReference type="SUPFAM" id="SSF54928">
    <property type="entry name" value="RNA-binding domain, RBD"/>
    <property type="match status" value="1"/>
</dbReference>
<dbReference type="Pfam" id="PF12220">
    <property type="entry name" value="U1snRNP70_N"/>
    <property type="match status" value="1"/>
</dbReference>
<dbReference type="Pfam" id="PF00076">
    <property type="entry name" value="RRM_1"/>
    <property type="match status" value="1"/>
</dbReference>
<dbReference type="SMART" id="SM00360">
    <property type="entry name" value="RRM"/>
    <property type="match status" value="1"/>
</dbReference>
<dbReference type="GO" id="GO:0071011">
    <property type="term" value="C:precatalytic spliceosome"/>
    <property type="evidence" value="ECO:0007669"/>
    <property type="project" value="TreeGrafter"/>
</dbReference>
<feature type="compositionally biased region" description="Gly residues" evidence="6">
    <location>
        <begin position="274"/>
        <end position="295"/>
    </location>
</feature>
<sequence>MSGRKMTPRGQMSRGANSGPAIMLMPPHIRATFMPAPPLKPLPIPKNKRKHTWTGVAQYMKLFEKGPPPPRKENPTPQALKKAKQEQKKKEHEAKLEPLTESYRKEQRKSKGEYAGMNCYQTLFVGRLAYEVTERKLLREMESFGHIKDIKIVKDRDGKSRGYAFIEYENEEDMKRAYRAADGMRIEGREVVADVERGHTVPTWLPRRLGGGLGGTRLGGKDKNVRYPGRYDPSRPEANRPTMGMGGPPPGMGRGGPPPGFGGPPPGGYYDNYGHGGPPGGGGGYGRGGGDRYGGGPPPGGRDWDRRGGGGGGDRYGGSSGGGGNDRYSDRDRDRDRKRRRSRSRSPDRRHSSSRRRY</sequence>
<feature type="region of interest" description="Disordered" evidence="6">
    <location>
        <begin position="1"/>
        <end position="23"/>
    </location>
</feature>
<keyword evidence="3" id="KW-0539">Nucleus</keyword>
<organism evidence="8 9">
    <name type="scientific">Seminavis robusta</name>
    <dbReference type="NCBI Taxonomy" id="568900"/>
    <lineage>
        <taxon>Eukaryota</taxon>
        <taxon>Sar</taxon>
        <taxon>Stramenopiles</taxon>
        <taxon>Ochrophyta</taxon>
        <taxon>Bacillariophyta</taxon>
        <taxon>Bacillariophyceae</taxon>
        <taxon>Bacillariophycidae</taxon>
        <taxon>Naviculales</taxon>
        <taxon>Naviculaceae</taxon>
        <taxon>Seminavis</taxon>
    </lineage>
</organism>
<dbReference type="GO" id="GO:0000398">
    <property type="term" value="P:mRNA splicing, via spliceosome"/>
    <property type="evidence" value="ECO:0007669"/>
    <property type="project" value="TreeGrafter"/>
</dbReference>